<evidence type="ECO:0000259" key="2">
    <source>
        <dbReference type="Pfam" id="PF25204"/>
    </source>
</evidence>
<proteinExistence type="predicted"/>
<evidence type="ECO:0000259" key="3">
    <source>
        <dbReference type="Pfam" id="PF26246"/>
    </source>
</evidence>
<evidence type="ECO:0000259" key="1">
    <source>
        <dbReference type="Pfam" id="PF23319"/>
    </source>
</evidence>
<dbReference type="Pfam" id="PF26246">
    <property type="entry name" value="PH_DAAF9"/>
    <property type="match status" value="1"/>
</dbReference>
<dbReference type="Proteomes" id="UP001208570">
    <property type="component" value="Unassembled WGS sequence"/>
</dbReference>
<organism evidence="4 5">
    <name type="scientific">Paralvinella palmiformis</name>
    <dbReference type="NCBI Taxonomy" id="53620"/>
    <lineage>
        <taxon>Eukaryota</taxon>
        <taxon>Metazoa</taxon>
        <taxon>Spiralia</taxon>
        <taxon>Lophotrochozoa</taxon>
        <taxon>Annelida</taxon>
        <taxon>Polychaeta</taxon>
        <taxon>Sedentaria</taxon>
        <taxon>Canalipalpata</taxon>
        <taxon>Terebellida</taxon>
        <taxon>Terebelliformia</taxon>
        <taxon>Alvinellidae</taxon>
        <taxon>Paralvinella</taxon>
    </lineage>
</organism>
<dbReference type="EMBL" id="JAODUP010000075">
    <property type="protein sequence ID" value="KAK2163677.1"/>
    <property type="molecule type" value="Genomic_DNA"/>
</dbReference>
<accession>A0AAD9K2H8</accession>
<gene>
    <name evidence="4" type="ORF">LSH36_75g05005</name>
</gene>
<feature type="domain" description="DAAF9 PH" evidence="3">
    <location>
        <begin position="40"/>
        <end position="151"/>
    </location>
</feature>
<dbReference type="InterPro" id="IPR040342">
    <property type="entry name" value="DNAAF9"/>
</dbReference>
<feature type="domain" description="DAAF9 CobW C-like" evidence="1">
    <location>
        <begin position="354"/>
        <end position="402"/>
    </location>
</feature>
<name>A0AAD9K2H8_9ANNE</name>
<reference evidence="4" key="1">
    <citation type="journal article" date="2023" name="Mol. Biol. Evol.">
        <title>Third-Generation Sequencing Reveals the Adaptive Role of the Epigenome in Three Deep-Sea Polychaetes.</title>
        <authorList>
            <person name="Perez M."/>
            <person name="Aroh O."/>
            <person name="Sun Y."/>
            <person name="Lan Y."/>
            <person name="Juniper S.K."/>
            <person name="Young C.R."/>
            <person name="Angers B."/>
            <person name="Qian P.Y."/>
        </authorList>
    </citation>
    <scope>NUCLEOTIDE SEQUENCE</scope>
    <source>
        <strain evidence="4">P08H-3</strain>
    </source>
</reference>
<dbReference type="Pfam" id="PF25204">
    <property type="entry name" value="DAAF9_2"/>
    <property type="match status" value="2"/>
</dbReference>
<dbReference type="InterPro" id="IPR057478">
    <property type="entry name" value="DAAF9_2"/>
</dbReference>
<dbReference type="PANTHER" id="PTHR33664">
    <property type="entry name" value="RCG26366"/>
    <property type="match status" value="1"/>
</dbReference>
<feature type="domain" description="DAAF9" evidence="2">
    <location>
        <begin position="258"/>
        <end position="346"/>
    </location>
</feature>
<keyword evidence="5" id="KW-1185">Reference proteome</keyword>
<dbReference type="Pfam" id="PF23319">
    <property type="entry name" value="CobW_C_DAAF9"/>
    <property type="match status" value="1"/>
</dbReference>
<dbReference type="InterPro" id="IPR056414">
    <property type="entry name" value="DAAF9_CobW_C"/>
</dbReference>
<evidence type="ECO:0000313" key="4">
    <source>
        <dbReference type="EMBL" id="KAK2163677.1"/>
    </source>
</evidence>
<evidence type="ECO:0000313" key="5">
    <source>
        <dbReference type="Proteomes" id="UP001208570"/>
    </source>
</evidence>
<sequence length="510" mass="57405">MSHKSHSKTLPGLCNKKDANPVSLLEHQLEAEKHGTFDRQLIKSKTAHLIVDNPINDVIIRSGNLFIYEQGIVYIHAHLGVLVLPKQELSAIHFYDGDSPSTVAFLILSYKEHVQFYLPAHLKADCFHIVLALQPKSDAYKAFFSTDEYQQQTVLPYGEISLKQAKCQLPDLQGFLRHFIVSSVGKSTICSGVPGSYQNSLCTSLTELAKDDSRWAVLRQPVESTEPFSTTTLQTSLAATWRSQRQHQQGPSAKKMRGSVTVCIDPANAFMQNLYTLPKLLDNCAQGWNNNLEDLQKLIRAINSDVALLLASSRDITRSPDLDLILSDTAFNQESLIRSRYLSCPGCYRMYCLLTALQSSHVDFPFTGNVYQVRGKIQLTDSEKMLELEYVVLSGATSLNPVQTRASHPSDMTNGLHSDISRIVFTGCHLVEAILREWLRGCARQKLHHLDPLPEGWFYNGTHFVSLAGDRSDTHPDLDEFIASYVNTLNTEIDEYNRAVEREDYHDLFD</sequence>
<protein>
    <submittedName>
        <fullName evidence="4">Uncharacterized protein</fullName>
    </submittedName>
</protein>
<dbReference type="PANTHER" id="PTHR33664:SF1">
    <property type="entry name" value="DYNEIN AXONEMAL ASSEMBLY FACTOR 9"/>
    <property type="match status" value="1"/>
</dbReference>
<dbReference type="InterPro" id="IPR058843">
    <property type="entry name" value="PH_DAAF9"/>
</dbReference>
<dbReference type="AlphaFoldDB" id="A0AAD9K2H8"/>
<feature type="domain" description="DAAF9" evidence="2">
    <location>
        <begin position="188"/>
        <end position="253"/>
    </location>
</feature>
<comment type="caution">
    <text evidence="4">The sequence shown here is derived from an EMBL/GenBank/DDBJ whole genome shotgun (WGS) entry which is preliminary data.</text>
</comment>